<sequence length="103" mass="12168">MYRTTKSTCAEYRSSTPTFENMPYGVARRTLPTVLTYKSPFKTLFSTCMPVRCRFRDRPERDSELLSFLNRGQPRFMCLMFREASQTQLPRRRGFTVAFAIYP</sequence>
<dbReference type="HOGENOM" id="CLU_2263457_0_0_1"/>
<proteinExistence type="predicted"/>
<dbReference type="EMBL" id="KN847040">
    <property type="protein sequence ID" value="KIW33906.1"/>
    <property type="molecule type" value="Genomic_DNA"/>
</dbReference>
<protein>
    <submittedName>
        <fullName evidence="1">Uncharacterized protein</fullName>
    </submittedName>
</protein>
<accession>A0A0D2A0E5</accession>
<dbReference type="RefSeq" id="XP_016254122.1">
    <property type="nucleotide sequence ID" value="XM_016387194.1"/>
</dbReference>
<keyword evidence="2" id="KW-1185">Reference proteome</keyword>
<dbReference type="Proteomes" id="UP000054466">
    <property type="component" value="Unassembled WGS sequence"/>
</dbReference>
<evidence type="ECO:0000313" key="2">
    <source>
        <dbReference type="Proteomes" id="UP000054466"/>
    </source>
</evidence>
<reference evidence="1 2" key="1">
    <citation type="submission" date="2015-01" db="EMBL/GenBank/DDBJ databases">
        <title>The Genome Sequence of Cladophialophora immunda CBS83496.</title>
        <authorList>
            <consortium name="The Broad Institute Genomics Platform"/>
            <person name="Cuomo C."/>
            <person name="de Hoog S."/>
            <person name="Gorbushina A."/>
            <person name="Stielow B."/>
            <person name="Teixiera M."/>
            <person name="Abouelleil A."/>
            <person name="Chapman S.B."/>
            <person name="Priest M."/>
            <person name="Young S.K."/>
            <person name="Wortman J."/>
            <person name="Nusbaum C."/>
            <person name="Birren B."/>
        </authorList>
    </citation>
    <scope>NUCLEOTIDE SEQUENCE [LARGE SCALE GENOMIC DNA]</scope>
    <source>
        <strain evidence="1 2">CBS 83496</strain>
    </source>
</reference>
<gene>
    <name evidence="1" type="ORF">PV07_00720</name>
</gene>
<dbReference type="VEuPathDB" id="FungiDB:PV07_00720"/>
<dbReference type="GeneID" id="27339914"/>
<dbReference type="AlphaFoldDB" id="A0A0D2A0E5"/>
<organism evidence="1 2">
    <name type="scientific">Cladophialophora immunda</name>
    <dbReference type="NCBI Taxonomy" id="569365"/>
    <lineage>
        <taxon>Eukaryota</taxon>
        <taxon>Fungi</taxon>
        <taxon>Dikarya</taxon>
        <taxon>Ascomycota</taxon>
        <taxon>Pezizomycotina</taxon>
        <taxon>Eurotiomycetes</taxon>
        <taxon>Chaetothyriomycetidae</taxon>
        <taxon>Chaetothyriales</taxon>
        <taxon>Herpotrichiellaceae</taxon>
        <taxon>Cladophialophora</taxon>
    </lineage>
</organism>
<evidence type="ECO:0000313" key="1">
    <source>
        <dbReference type="EMBL" id="KIW33906.1"/>
    </source>
</evidence>
<name>A0A0D2A0E5_9EURO</name>